<dbReference type="GO" id="GO:0005634">
    <property type="term" value="C:nucleus"/>
    <property type="evidence" value="ECO:0007669"/>
    <property type="project" value="TreeGrafter"/>
</dbReference>
<dbReference type="GO" id="GO:0005938">
    <property type="term" value="C:cell cortex"/>
    <property type="evidence" value="ECO:0007669"/>
    <property type="project" value="TreeGrafter"/>
</dbReference>
<dbReference type="RefSeq" id="XP_024711371.1">
    <property type="nucleotide sequence ID" value="XM_024860450.1"/>
</dbReference>
<dbReference type="Pfam" id="PF01302">
    <property type="entry name" value="CAP_GLY"/>
    <property type="match status" value="1"/>
</dbReference>
<keyword evidence="3" id="KW-0143">Chaperone</keyword>
<dbReference type="GeneID" id="36568526"/>
<protein>
    <recommendedName>
        <fullName evidence="5">CAP-Gly domain-containing protein</fullName>
    </recommendedName>
</protein>
<accession>A0A2P7YCX0</accession>
<evidence type="ECO:0000259" key="5">
    <source>
        <dbReference type="PROSITE" id="PS50245"/>
    </source>
</evidence>
<dbReference type="GO" id="GO:0051010">
    <property type="term" value="F:microtubule plus-end binding"/>
    <property type="evidence" value="ECO:0007669"/>
    <property type="project" value="TreeGrafter"/>
</dbReference>
<dbReference type="GO" id="GO:0031122">
    <property type="term" value="P:cytoplasmic microtubule organization"/>
    <property type="evidence" value="ECO:0007669"/>
    <property type="project" value="TreeGrafter"/>
</dbReference>
<feature type="domain" description="CAP-Gly" evidence="5">
    <location>
        <begin position="175"/>
        <end position="217"/>
    </location>
</feature>
<dbReference type="VEuPathDB" id="FungiDB:C7M61_005139"/>
<reference evidence="6 7" key="1">
    <citation type="submission" date="2018-03" db="EMBL/GenBank/DDBJ databases">
        <title>Candida pseudohaemulonii genome assembly and annotation.</title>
        <authorList>
            <person name="Munoz J.F."/>
            <person name="Gade L.G."/>
            <person name="Chow N.A."/>
            <person name="Litvintseva A.P."/>
            <person name="Loparev V.N."/>
            <person name="Cuomo C.A."/>
        </authorList>
    </citation>
    <scope>NUCLEOTIDE SEQUENCE [LARGE SCALE GENOMIC DNA]</scope>
    <source>
        <strain evidence="6 7">B12108</strain>
    </source>
</reference>
<dbReference type="InterPro" id="IPR000938">
    <property type="entry name" value="CAP-Gly_domain"/>
</dbReference>
<dbReference type="GO" id="GO:0035371">
    <property type="term" value="C:microtubule plus-end"/>
    <property type="evidence" value="ECO:0007669"/>
    <property type="project" value="TreeGrafter"/>
</dbReference>
<evidence type="ECO:0000256" key="3">
    <source>
        <dbReference type="ARBA" id="ARBA00023186"/>
    </source>
</evidence>
<dbReference type="InterPro" id="IPR029071">
    <property type="entry name" value="Ubiquitin-like_domsf"/>
</dbReference>
<dbReference type="Pfam" id="PF14560">
    <property type="entry name" value="Ubiquitin_2"/>
    <property type="match status" value="1"/>
</dbReference>
<proteinExistence type="inferred from homology"/>
<evidence type="ECO:0000313" key="6">
    <source>
        <dbReference type="EMBL" id="PSK33795.1"/>
    </source>
</evidence>
<organism evidence="6 7">
    <name type="scientific">Candidozyma pseudohaemuli</name>
    <dbReference type="NCBI Taxonomy" id="418784"/>
    <lineage>
        <taxon>Eukaryota</taxon>
        <taxon>Fungi</taxon>
        <taxon>Dikarya</taxon>
        <taxon>Ascomycota</taxon>
        <taxon>Saccharomycotina</taxon>
        <taxon>Pichiomycetes</taxon>
        <taxon>Metschnikowiaceae</taxon>
        <taxon>Candidozyma</taxon>
    </lineage>
</organism>
<keyword evidence="7" id="KW-1185">Reference proteome</keyword>
<keyword evidence="2" id="KW-0963">Cytoplasm</keyword>
<comment type="similarity">
    <text evidence="4">Belongs to the TBCB family.</text>
</comment>
<evidence type="ECO:0000256" key="4">
    <source>
        <dbReference type="ARBA" id="ARBA00025779"/>
    </source>
</evidence>
<dbReference type="PROSITE" id="PS50245">
    <property type="entry name" value="CAP_GLY_2"/>
    <property type="match status" value="1"/>
</dbReference>
<dbReference type="AlphaFoldDB" id="A0A2P7YCX0"/>
<evidence type="ECO:0000256" key="1">
    <source>
        <dbReference type="ARBA" id="ARBA00004496"/>
    </source>
</evidence>
<dbReference type="Proteomes" id="UP000241107">
    <property type="component" value="Unassembled WGS sequence"/>
</dbReference>
<evidence type="ECO:0000313" key="7">
    <source>
        <dbReference type="Proteomes" id="UP000241107"/>
    </source>
</evidence>
<dbReference type="InterPro" id="IPR000626">
    <property type="entry name" value="Ubiquitin-like_dom"/>
</dbReference>
<name>A0A2P7YCX0_9ASCO</name>
<dbReference type="SUPFAM" id="SSF74924">
    <property type="entry name" value="Cap-Gly domain"/>
    <property type="match status" value="1"/>
</dbReference>
<comment type="caution">
    <text evidence="6">The sequence shown here is derived from an EMBL/GenBank/DDBJ whole genome shotgun (WGS) entry which is preliminary data.</text>
</comment>
<dbReference type="InterPro" id="IPR036859">
    <property type="entry name" value="CAP-Gly_dom_sf"/>
</dbReference>
<dbReference type="STRING" id="418784.A0A2P7YCX0"/>
<dbReference type="SUPFAM" id="SSF54236">
    <property type="entry name" value="Ubiquitin-like"/>
    <property type="match status" value="1"/>
</dbReference>
<comment type="subcellular location">
    <subcellularLocation>
        <location evidence="1">Cytoplasm</location>
    </subcellularLocation>
</comment>
<sequence length="239" mass="27398">MDLFVYITSDLTSSERRISPQWLVQYLLQRLEQITGVETAFQTLHYYPVKTSSEYQVVHKAGEKTDKNVSDLGVAAYSRIHVIDENPDLTLAALEENSEGFQLSEEEYAKRNNTVLLWKKQNQLGRFDPKFDEQQRLIQEENERLAEGITVGSRCRVINIASERRGVVRYIGKIQELDEGESFWVGIEFDEPVGKNDGLIGLLRVFEAKPNHGSFVRPKQVEVGDFPELDPFASDEEEI</sequence>
<dbReference type="OrthoDB" id="5295208at2759"/>
<gene>
    <name evidence="6" type="ORF">C7M61_005139</name>
</gene>
<dbReference type="Gene3D" id="3.10.20.90">
    <property type="entry name" value="Phosphatidylinositol 3-kinase Catalytic Subunit, Chain A, domain 1"/>
    <property type="match status" value="1"/>
</dbReference>
<dbReference type="EMBL" id="PYFQ01000022">
    <property type="protein sequence ID" value="PSK33795.1"/>
    <property type="molecule type" value="Genomic_DNA"/>
</dbReference>
<dbReference type="PANTHER" id="PTHR18916:SF85">
    <property type="entry name" value="TUBULIN-FOLDING COFACTOR B"/>
    <property type="match status" value="1"/>
</dbReference>
<dbReference type="Gene3D" id="2.30.30.190">
    <property type="entry name" value="CAP Gly-rich-like domain"/>
    <property type="match status" value="1"/>
</dbReference>
<evidence type="ECO:0000256" key="2">
    <source>
        <dbReference type="ARBA" id="ARBA00022490"/>
    </source>
</evidence>
<dbReference type="SMART" id="SM01052">
    <property type="entry name" value="CAP_GLY"/>
    <property type="match status" value="1"/>
</dbReference>
<dbReference type="PANTHER" id="PTHR18916">
    <property type="entry name" value="DYNACTIN 1-RELATED MICROTUBULE-BINDING"/>
    <property type="match status" value="1"/>
</dbReference>